<proteinExistence type="predicted"/>
<sequence>MPMLVSKRDTLYNRLHKNTDLPKIDKRTVQMNVVKGIQALASAAHFDALLKMMSPHSIQLVKDDEVVFRIDNPMTAGASQNKTHTGPSNAPADNLGGNEGERWQAPETRLDHHESNTATPNKSTPTQAAVFSLGLILQEIETGMVPFGELDAQNAQRQLGTGLIPPMIGMKTRSSLR</sequence>
<feature type="region of interest" description="Disordered" evidence="1">
    <location>
        <begin position="76"/>
        <end position="102"/>
    </location>
</feature>
<evidence type="ECO:0000313" key="4">
    <source>
        <dbReference type="Proteomes" id="UP001281761"/>
    </source>
</evidence>
<protein>
    <recommendedName>
        <fullName evidence="2">Protein kinase domain-containing protein</fullName>
    </recommendedName>
</protein>
<keyword evidence="4" id="KW-1185">Reference proteome</keyword>
<dbReference type="Gene3D" id="1.10.510.10">
    <property type="entry name" value="Transferase(Phosphotransferase) domain 1"/>
    <property type="match status" value="1"/>
</dbReference>
<organism evidence="3 4">
    <name type="scientific">Blattamonas nauphoetae</name>
    <dbReference type="NCBI Taxonomy" id="2049346"/>
    <lineage>
        <taxon>Eukaryota</taxon>
        <taxon>Metamonada</taxon>
        <taxon>Preaxostyla</taxon>
        <taxon>Oxymonadida</taxon>
        <taxon>Blattamonas</taxon>
    </lineage>
</organism>
<dbReference type="InterPro" id="IPR000719">
    <property type="entry name" value="Prot_kinase_dom"/>
</dbReference>
<reference evidence="3 4" key="1">
    <citation type="journal article" date="2022" name="bioRxiv">
        <title>Genomics of Preaxostyla Flagellates Illuminates Evolutionary Transitions and the Path Towards Mitochondrial Loss.</title>
        <authorList>
            <person name="Novak L.V.F."/>
            <person name="Treitli S.C."/>
            <person name="Pyrih J."/>
            <person name="Halakuc P."/>
            <person name="Pipaliya S.V."/>
            <person name="Vacek V."/>
            <person name="Brzon O."/>
            <person name="Soukal P."/>
            <person name="Eme L."/>
            <person name="Dacks J.B."/>
            <person name="Karnkowska A."/>
            <person name="Elias M."/>
            <person name="Hampl V."/>
        </authorList>
    </citation>
    <scope>NUCLEOTIDE SEQUENCE [LARGE SCALE GENOMIC DNA]</scope>
    <source>
        <strain evidence="3">NAU3</strain>
        <tissue evidence="3">Gut</tissue>
    </source>
</reference>
<feature type="compositionally biased region" description="Polar residues" evidence="1">
    <location>
        <begin position="77"/>
        <end position="88"/>
    </location>
</feature>
<evidence type="ECO:0000259" key="2">
    <source>
        <dbReference type="PROSITE" id="PS50011"/>
    </source>
</evidence>
<dbReference type="EMBL" id="JARBJD010000179">
    <property type="protein sequence ID" value="KAK2948328.1"/>
    <property type="molecule type" value="Genomic_DNA"/>
</dbReference>
<evidence type="ECO:0000313" key="3">
    <source>
        <dbReference type="EMBL" id="KAK2948328.1"/>
    </source>
</evidence>
<accession>A0ABQ9X874</accession>
<dbReference type="Proteomes" id="UP001281761">
    <property type="component" value="Unassembled WGS sequence"/>
</dbReference>
<comment type="caution">
    <text evidence="3">The sequence shown here is derived from an EMBL/GenBank/DDBJ whole genome shotgun (WGS) entry which is preliminary data.</text>
</comment>
<dbReference type="PROSITE" id="PS50011">
    <property type="entry name" value="PROTEIN_KINASE_DOM"/>
    <property type="match status" value="1"/>
</dbReference>
<evidence type="ECO:0000256" key="1">
    <source>
        <dbReference type="SAM" id="MobiDB-lite"/>
    </source>
</evidence>
<name>A0ABQ9X874_9EUKA</name>
<feature type="domain" description="Protein kinase" evidence="2">
    <location>
        <begin position="1"/>
        <end position="177"/>
    </location>
</feature>
<gene>
    <name evidence="3" type="ORF">BLNAU_16777</name>
</gene>